<reference evidence="2 3" key="1">
    <citation type="journal article" date="2015" name="Genome Biol.">
        <title>Comparative genomics of Steinernema reveals deeply conserved gene regulatory networks.</title>
        <authorList>
            <person name="Dillman A.R."/>
            <person name="Macchietto M."/>
            <person name="Porter C.F."/>
            <person name="Rogers A."/>
            <person name="Williams B."/>
            <person name="Antoshechkin I."/>
            <person name="Lee M.M."/>
            <person name="Goodwin Z."/>
            <person name="Lu X."/>
            <person name="Lewis E.E."/>
            <person name="Goodrich-Blair H."/>
            <person name="Stock S.P."/>
            <person name="Adams B.J."/>
            <person name="Sternberg P.W."/>
            <person name="Mortazavi A."/>
        </authorList>
    </citation>
    <scope>NUCLEOTIDE SEQUENCE [LARGE SCALE GENOMIC DNA]</scope>
    <source>
        <strain evidence="2 3">ALL</strain>
    </source>
</reference>
<dbReference type="Gene3D" id="1.20.120.20">
    <property type="entry name" value="Apolipoprotein"/>
    <property type="match status" value="1"/>
</dbReference>
<sequence>MASRAVIVLFFVSLIVGMNAQNAGAQIDAQAGTGGAGADEPVAGAIEGAVNQAEKVGLEGEDAVQDAAGQAGDKTEGIFNSVKDTAGNAVDKVKGIAGGAVDGVKSAGSSIVHGVESVGGAIKNGAMGFVHMLPGLGEDAAKEAGGAAQNAADAAAAANIQAGAGANAQA</sequence>
<evidence type="ECO:0000256" key="1">
    <source>
        <dbReference type="SAM" id="SignalP"/>
    </source>
</evidence>
<dbReference type="Proteomes" id="UP000298663">
    <property type="component" value="Unassembled WGS sequence"/>
</dbReference>
<name>A0A4U5NGJ7_STECR</name>
<keyword evidence="3" id="KW-1185">Reference proteome</keyword>
<feature type="chain" id="PRO_5020266313" evidence="1">
    <location>
        <begin position="21"/>
        <end position="170"/>
    </location>
</feature>
<organism evidence="2 3">
    <name type="scientific">Steinernema carpocapsae</name>
    <name type="common">Entomopathogenic nematode</name>
    <dbReference type="NCBI Taxonomy" id="34508"/>
    <lineage>
        <taxon>Eukaryota</taxon>
        <taxon>Metazoa</taxon>
        <taxon>Ecdysozoa</taxon>
        <taxon>Nematoda</taxon>
        <taxon>Chromadorea</taxon>
        <taxon>Rhabditida</taxon>
        <taxon>Tylenchina</taxon>
        <taxon>Panagrolaimomorpha</taxon>
        <taxon>Strongyloidoidea</taxon>
        <taxon>Steinernematidae</taxon>
        <taxon>Steinernema</taxon>
    </lineage>
</organism>
<accession>A0A4U5NGJ7</accession>
<proteinExistence type="predicted"/>
<gene>
    <name evidence="2" type="ORF">L596_015644</name>
</gene>
<protein>
    <submittedName>
        <fullName evidence="2">Uncharacterized protein</fullName>
    </submittedName>
</protein>
<dbReference type="AlphaFoldDB" id="A0A4U5NGJ7"/>
<reference evidence="2 3" key="2">
    <citation type="journal article" date="2019" name="G3 (Bethesda)">
        <title>Hybrid Assembly of the Genome of the Entomopathogenic Nematode Steinernema carpocapsae Identifies the X-Chromosome.</title>
        <authorList>
            <person name="Serra L."/>
            <person name="Macchietto M."/>
            <person name="Macias-Munoz A."/>
            <person name="McGill C.J."/>
            <person name="Rodriguez I.M."/>
            <person name="Rodriguez B."/>
            <person name="Murad R."/>
            <person name="Mortazavi A."/>
        </authorList>
    </citation>
    <scope>NUCLEOTIDE SEQUENCE [LARGE SCALE GENOMIC DNA]</scope>
    <source>
        <strain evidence="2 3">ALL</strain>
    </source>
</reference>
<feature type="signal peptide" evidence="1">
    <location>
        <begin position="1"/>
        <end position="20"/>
    </location>
</feature>
<comment type="caution">
    <text evidence="2">The sequence shown here is derived from an EMBL/GenBank/DDBJ whole genome shotgun (WGS) entry which is preliminary data.</text>
</comment>
<evidence type="ECO:0000313" key="3">
    <source>
        <dbReference type="Proteomes" id="UP000298663"/>
    </source>
</evidence>
<evidence type="ECO:0000313" key="2">
    <source>
        <dbReference type="EMBL" id="TKR81832.1"/>
    </source>
</evidence>
<keyword evidence="1" id="KW-0732">Signal</keyword>
<dbReference type="EMBL" id="AZBU02000004">
    <property type="protein sequence ID" value="TKR81832.1"/>
    <property type="molecule type" value="Genomic_DNA"/>
</dbReference>